<dbReference type="EMBL" id="CP038908">
    <property type="protein sequence ID" value="QGO06555.1"/>
    <property type="molecule type" value="Genomic_DNA"/>
</dbReference>
<evidence type="ECO:0000313" key="1">
    <source>
        <dbReference type="EMBL" id="QGO06555.1"/>
    </source>
</evidence>
<proteinExistence type="predicted"/>
<dbReference type="AlphaFoldDB" id="A0A9Q6LM93"/>
<keyword evidence="2" id="KW-1185">Reference proteome</keyword>
<name>A0A9Q6LM93_PISSA</name>
<dbReference type="Proteomes" id="UP000422232">
    <property type="component" value="Chromosome"/>
</dbReference>
<sequence length="164" mass="18264">MFISLVWAVPAPQTPDYFFRADTRPPEQVFGSEHTVGPGFVTWANTRGVPADYNVLRYANGQTVAPSEEEDRTAGWVSAAGYLEGVQHFLNYEVINRGVGFPNFWVYQIAPSNRAYSLNWILEDFLGSPAGVGTAVDHEDAMDLLGEYSNQNEWITRDGMVTLP</sequence>
<gene>
    <name evidence="1" type="ORF">Psal009_02470</name>
</gene>
<dbReference type="Gene3D" id="3.90.210.10">
    <property type="entry name" value="Heat-Labile Enterotoxin, subunit A"/>
    <property type="match status" value="1"/>
</dbReference>
<dbReference type="SUPFAM" id="SSF56399">
    <property type="entry name" value="ADP-ribosylation"/>
    <property type="match status" value="1"/>
</dbReference>
<evidence type="ECO:0000313" key="2">
    <source>
        <dbReference type="Proteomes" id="UP000422232"/>
    </source>
</evidence>
<protein>
    <submittedName>
        <fullName evidence="1">Uncharacterized protein</fullName>
    </submittedName>
</protein>
<organism evidence="1 2">
    <name type="scientific">Piscirickettsia salmonis</name>
    <dbReference type="NCBI Taxonomy" id="1238"/>
    <lineage>
        <taxon>Bacteria</taxon>
        <taxon>Pseudomonadati</taxon>
        <taxon>Pseudomonadota</taxon>
        <taxon>Gammaproteobacteria</taxon>
        <taxon>Thiotrichales</taxon>
        <taxon>Piscirickettsiaceae</taxon>
        <taxon>Piscirickettsia</taxon>
    </lineage>
</organism>
<reference evidence="1 2" key="1">
    <citation type="submission" date="2019-04" db="EMBL/GenBank/DDBJ databases">
        <title>Complete genome sequencing of Piscirickettsia salmonis strain Psal-009.</title>
        <authorList>
            <person name="Schober I."/>
            <person name="Bunk B."/>
            <person name="Sproer C."/>
            <person name="Carril G.P."/>
            <person name="Riedel T."/>
            <person name="Flores-Herrera P.A."/>
            <person name="Nourdin-Galindo G."/>
            <person name="Marshall S.H."/>
            <person name="Overmann J."/>
        </authorList>
    </citation>
    <scope>NUCLEOTIDE SEQUENCE [LARGE SCALE GENOMIC DNA]</scope>
    <source>
        <strain evidence="1 2">Psal-009</strain>
    </source>
</reference>
<accession>A0A9Q6LM93</accession>